<accession>A0A931GW01</accession>
<evidence type="ECO:0000313" key="1">
    <source>
        <dbReference type="EMBL" id="MBG6121936.1"/>
    </source>
</evidence>
<keyword evidence="2" id="KW-1185">Reference proteome</keyword>
<proteinExistence type="predicted"/>
<reference evidence="1" key="1">
    <citation type="submission" date="2020-11" db="EMBL/GenBank/DDBJ databases">
        <title>Sequencing the genomes of 1000 actinobacteria strains.</title>
        <authorList>
            <person name="Klenk H.-P."/>
        </authorList>
    </citation>
    <scope>NUCLEOTIDE SEQUENCE</scope>
    <source>
        <strain evidence="1">DSM 45632</strain>
    </source>
</reference>
<comment type="caution">
    <text evidence="1">The sequence shown here is derived from an EMBL/GenBank/DDBJ whole genome shotgun (WGS) entry which is preliminary data.</text>
</comment>
<sequence>MKPVVAQPENLATGELTGRTERTRRLSRDEELAAVVPVMARREAVVKHAGGRNGVPYTADVAFISLSRDLVSVIGRRDGSILNHQEVGRTGLSTHHLWNHAAVNLLQTQKTASVAEFMVRNASFEFGPESPRGFEVRAPQGPAASWMAHPKTFQLLHNHFTTVLEPKKELFYVTRDYCELFVFDAHPLEIAPLNCPTDPLEYSYGFPLTVALARVPA</sequence>
<dbReference type="EMBL" id="JADOUE010000001">
    <property type="protein sequence ID" value="MBG6121936.1"/>
    <property type="molecule type" value="Genomic_DNA"/>
</dbReference>
<dbReference type="Proteomes" id="UP000658613">
    <property type="component" value="Unassembled WGS sequence"/>
</dbReference>
<dbReference type="AlphaFoldDB" id="A0A931GW01"/>
<name>A0A931GW01_9CORY</name>
<dbReference type="RefSeq" id="WP_196824411.1">
    <property type="nucleotide sequence ID" value="NZ_CP046980.1"/>
</dbReference>
<evidence type="ECO:0000313" key="2">
    <source>
        <dbReference type="Proteomes" id="UP000658613"/>
    </source>
</evidence>
<organism evidence="1 2">
    <name type="scientific">Corynebacterium aquatimens</name>
    <dbReference type="NCBI Taxonomy" id="1190508"/>
    <lineage>
        <taxon>Bacteria</taxon>
        <taxon>Bacillati</taxon>
        <taxon>Actinomycetota</taxon>
        <taxon>Actinomycetes</taxon>
        <taxon>Mycobacteriales</taxon>
        <taxon>Corynebacteriaceae</taxon>
        <taxon>Corynebacterium</taxon>
    </lineage>
</organism>
<protein>
    <submittedName>
        <fullName evidence="1">Uncharacterized protein</fullName>
    </submittedName>
</protein>
<gene>
    <name evidence="1" type="ORF">IW254_000905</name>
</gene>